<evidence type="ECO:0000256" key="1">
    <source>
        <dbReference type="ARBA" id="ARBA00004948"/>
    </source>
</evidence>
<dbReference type="STRING" id="522772.Dacet_2766"/>
<name>D4H5S9_DENA2</name>
<dbReference type="InterPro" id="IPR022998">
    <property type="entry name" value="ThiamineP_synth_TenI"/>
</dbReference>
<dbReference type="Proteomes" id="UP000002012">
    <property type="component" value="Chromosome"/>
</dbReference>
<comment type="pathway">
    <text evidence="1">Cofactor biosynthesis; thiamine diphosphate biosynthesis.</text>
</comment>
<feature type="domain" description="Thiamine phosphate synthase/TenI" evidence="3">
    <location>
        <begin position="28"/>
        <end position="166"/>
    </location>
</feature>
<dbReference type="HOGENOM" id="CLU_127550_0_0_0"/>
<dbReference type="eggNOG" id="COG0352">
    <property type="taxonomic scope" value="Bacteria"/>
</dbReference>
<keyword evidence="5" id="KW-1185">Reference proteome</keyword>
<dbReference type="Pfam" id="PF02581">
    <property type="entry name" value="TMP-TENI"/>
    <property type="match status" value="1"/>
</dbReference>
<evidence type="ECO:0000259" key="3">
    <source>
        <dbReference type="Pfam" id="PF02581"/>
    </source>
</evidence>
<dbReference type="InterPro" id="IPR013785">
    <property type="entry name" value="Aldolase_TIM"/>
</dbReference>
<gene>
    <name evidence="4" type="ordered locus">Dacet_2766</name>
</gene>
<dbReference type="CDD" id="cd00564">
    <property type="entry name" value="TMP_TenI"/>
    <property type="match status" value="1"/>
</dbReference>
<dbReference type="RefSeq" id="WP_013012013.1">
    <property type="nucleotide sequence ID" value="NC_013943.1"/>
</dbReference>
<dbReference type="PANTHER" id="PTHR20857:SF15">
    <property type="entry name" value="THIAMINE-PHOSPHATE SYNTHASE"/>
    <property type="match status" value="1"/>
</dbReference>
<proteinExistence type="predicted"/>
<reference evidence="4 5" key="1">
    <citation type="journal article" date="2010" name="Stand. Genomic Sci.">
        <title>Complete genome sequence of Denitrovibrio acetiphilus type strain (N2460).</title>
        <authorList>
            <person name="Kiss H."/>
            <person name="Lang E."/>
            <person name="Lapidus A."/>
            <person name="Copeland A."/>
            <person name="Nolan M."/>
            <person name="Glavina Del Rio T."/>
            <person name="Chen F."/>
            <person name="Lucas S."/>
            <person name="Tice H."/>
            <person name="Cheng J.F."/>
            <person name="Han C."/>
            <person name="Goodwin L."/>
            <person name="Pitluck S."/>
            <person name="Liolios K."/>
            <person name="Pati A."/>
            <person name="Ivanova N."/>
            <person name="Mavromatis K."/>
            <person name="Chen A."/>
            <person name="Palaniappan K."/>
            <person name="Land M."/>
            <person name="Hauser L."/>
            <person name="Chang Y.J."/>
            <person name="Jeffries C.D."/>
            <person name="Detter J.C."/>
            <person name="Brettin T."/>
            <person name="Spring S."/>
            <person name="Rohde M."/>
            <person name="Goker M."/>
            <person name="Woyke T."/>
            <person name="Bristow J."/>
            <person name="Eisen J.A."/>
            <person name="Markowitz V."/>
            <person name="Hugenholtz P."/>
            <person name="Kyrpides N.C."/>
            <person name="Klenk H.P."/>
        </authorList>
    </citation>
    <scope>NUCLEOTIDE SEQUENCE [LARGE SCALE GENOMIC DNA]</scope>
    <source>
        <strain evidence="5">DSM 12809 / NBRC 114555 / N2460</strain>
    </source>
</reference>
<evidence type="ECO:0000313" key="4">
    <source>
        <dbReference type="EMBL" id="ADD69520.1"/>
    </source>
</evidence>
<dbReference type="GO" id="GO:0004789">
    <property type="term" value="F:thiamine-phosphate diphosphorylase activity"/>
    <property type="evidence" value="ECO:0007669"/>
    <property type="project" value="TreeGrafter"/>
</dbReference>
<dbReference type="GO" id="GO:0009228">
    <property type="term" value="P:thiamine biosynthetic process"/>
    <property type="evidence" value="ECO:0007669"/>
    <property type="project" value="UniProtKB-KW"/>
</dbReference>
<dbReference type="OrthoDB" id="9812206at2"/>
<evidence type="ECO:0000313" key="5">
    <source>
        <dbReference type="Proteomes" id="UP000002012"/>
    </source>
</evidence>
<organism evidence="4 5">
    <name type="scientific">Denitrovibrio acetiphilus (strain DSM 12809 / NBRC 114555 / N2460)</name>
    <dbReference type="NCBI Taxonomy" id="522772"/>
    <lineage>
        <taxon>Bacteria</taxon>
        <taxon>Pseudomonadati</taxon>
        <taxon>Deferribacterota</taxon>
        <taxon>Deferribacteres</taxon>
        <taxon>Deferribacterales</taxon>
        <taxon>Geovibrionaceae</taxon>
        <taxon>Denitrovibrio</taxon>
    </lineage>
</organism>
<evidence type="ECO:0000256" key="2">
    <source>
        <dbReference type="ARBA" id="ARBA00022977"/>
    </source>
</evidence>
<dbReference type="AlphaFoldDB" id="D4H5S9"/>
<dbReference type="GO" id="GO:0005737">
    <property type="term" value="C:cytoplasm"/>
    <property type="evidence" value="ECO:0007669"/>
    <property type="project" value="TreeGrafter"/>
</dbReference>
<dbReference type="InterPro" id="IPR036206">
    <property type="entry name" value="ThiamineP_synth_sf"/>
</dbReference>
<sequence length="181" mass="20470">MKIMQILDYETFGERFIDIAGQCAPYADVIWFRIKERALVDEKAGRLREALPDTFLSLSLDAQTASKYGYDAVQLGKDSYIESVRRDFPKLRIGYSAHSMDELESKGVDYFTLSPIFFTKKNYEVKPLGTVDVSHIDSEIYALGGISSENINRLKGKGFAGVAGISFYREIKLLRSQCLLK</sequence>
<dbReference type="SUPFAM" id="SSF51391">
    <property type="entry name" value="Thiamin phosphate synthase"/>
    <property type="match status" value="1"/>
</dbReference>
<keyword evidence="2" id="KW-0784">Thiamine biosynthesis</keyword>
<dbReference type="Gene3D" id="3.20.20.70">
    <property type="entry name" value="Aldolase class I"/>
    <property type="match status" value="1"/>
</dbReference>
<dbReference type="InParanoid" id="D4H5S9"/>
<dbReference type="PANTHER" id="PTHR20857">
    <property type="entry name" value="THIAMINE-PHOSPHATE PYROPHOSPHORYLASE"/>
    <property type="match status" value="1"/>
</dbReference>
<dbReference type="PaxDb" id="522772-Dacet_2766"/>
<dbReference type="KEGG" id="dap:Dacet_2766"/>
<accession>D4H5S9</accession>
<dbReference type="EMBL" id="CP001968">
    <property type="protein sequence ID" value="ADD69520.1"/>
    <property type="molecule type" value="Genomic_DNA"/>
</dbReference>
<protein>
    <submittedName>
        <fullName evidence="4">Thiamine monophosphate synthase</fullName>
    </submittedName>
</protein>